<keyword evidence="1" id="KW-0472">Membrane</keyword>
<protein>
    <submittedName>
        <fullName evidence="2">Uncharacterized protein</fullName>
    </submittedName>
</protein>
<dbReference type="Proteomes" id="UP001310386">
    <property type="component" value="Unassembled WGS sequence"/>
</dbReference>
<evidence type="ECO:0000313" key="3">
    <source>
        <dbReference type="Proteomes" id="UP001310386"/>
    </source>
</evidence>
<sequence>MDRLNLPPRRFSAGVRRFLTTEALYGTAIGMYTMVLNLHLLAQHIMPDDIGSLASLGILIMGAGALPASMLANRIGRKTVLVSAIFRRSGLPPALFGNESRTAGSACLFLGC</sequence>
<keyword evidence="1" id="KW-0812">Transmembrane</keyword>
<dbReference type="SUPFAM" id="SSF103473">
    <property type="entry name" value="MFS general substrate transporter"/>
    <property type="match status" value="1"/>
</dbReference>
<evidence type="ECO:0000256" key="1">
    <source>
        <dbReference type="SAM" id="Phobius"/>
    </source>
</evidence>
<proteinExistence type="predicted"/>
<organism evidence="2 3">
    <name type="scientific">Ferviditalea candida</name>
    <dbReference type="NCBI Taxonomy" id="3108399"/>
    <lineage>
        <taxon>Bacteria</taxon>
        <taxon>Bacillati</taxon>
        <taxon>Bacillota</taxon>
        <taxon>Bacilli</taxon>
        <taxon>Bacillales</taxon>
        <taxon>Paenibacillaceae</taxon>
        <taxon>Ferviditalea</taxon>
    </lineage>
</organism>
<feature type="transmembrane region" description="Helical" evidence="1">
    <location>
        <begin position="53"/>
        <end position="72"/>
    </location>
</feature>
<gene>
    <name evidence="2" type="ORF">VF724_07615</name>
</gene>
<name>A0ABU5ZGA9_9BACL</name>
<evidence type="ECO:0000313" key="2">
    <source>
        <dbReference type="EMBL" id="MEB3101529.1"/>
    </source>
</evidence>
<dbReference type="RefSeq" id="WP_371753647.1">
    <property type="nucleotide sequence ID" value="NZ_JAYJLD010000008.1"/>
</dbReference>
<keyword evidence="3" id="KW-1185">Reference proteome</keyword>
<comment type="caution">
    <text evidence="2">The sequence shown here is derived from an EMBL/GenBank/DDBJ whole genome shotgun (WGS) entry which is preliminary data.</text>
</comment>
<accession>A0ABU5ZGA9</accession>
<keyword evidence="1" id="KW-1133">Transmembrane helix</keyword>
<dbReference type="EMBL" id="JAYJLD010000008">
    <property type="protein sequence ID" value="MEB3101529.1"/>
    <property type="molecule type" value="Genomic_DNA"/>
</dbReference>
<reference evidence="2" key="1">
    <citation type="submission" date="2023-12" db="EMBL/GenBank/DDBJ databases">
        <title>Fervidustalea candida gen. nov., sp. nov., a novel member of the family Paenibacillaceae isolated from a geothermal area.</title>
        <authorList>
            <person name="Li W.-J."/>
            <person name="Jiao J.-Y."/>
            <person name="Chen Y."/>
        </authorList>
    </citation>
    <scope>NUCLEOTIDE SEQUENCE</scope>
    <source>
        <strain evidence="2">SYSU GA230002</strain>
    </source>
</reference>
<dbReference type="Gene3D" id="1.20.1250.20">
    <property type="entry name" value="MFS general substrate transporter like domains"/>
    <property type="match status" value="1"/>
</dbReference>
<dbReference type="InterPro" id="IPR036259">
    <property type="entry name" value="MFS_trans_sf"/>
</dbReference>
<feature type="transmembrane region" description="Helical" evidence="1">
    <location>
        <begin position="21"/>
        <end position="41"/>
    </location>
</feature>